<proteinExistence type="inferred from homology"/>
<dbReference type="RefSeq" id="WP_116541411.1">
    <property type="nucleotide sequence ID" value="NZ_QEKI01000001.1"/>
</dbReference>
<dbReference type="InterPro" id="IPR048332">
    <property type="entry name" value="GD_AH_C"/>
</dbReference>
<sequence length="552" mass="60238">MMKKTNRQTYLRIHPKDNVLVALQDQQAGNRIFFDGLELTLKDPVPAKHKFTITDLAAGAEIYMYGVLVGKTTCFLPVGSLLTTENLKHAAEGFSQKNVTYTWQGPNVSKWKQRTFRGYHRADRQVGTRNYWLVLPLVFCENRNIETLKHAFLKELGYAAPDRYQAQVRELANLYRQGKDLREIDLAEMPVYSSQNRLFPNLDGIKFIAHDGGCGGTREDSDNLCALLAGYCVNPNVAGITVLSLGCQHAQVDILQEKIRERNPAFAKPLLVFEQQKAASESAMLSEAILQTFKGMAEANRCERQPATLDKLVIGVECGGSDGFSGISANPVVGYTADLVAALGGKIVLSEFPELCGVEQELINRCADEETAERFVRLMRDYAARAEAVGSGFDMNPSPGNIRDGLITDAIKSAGAAKKGGTSPVRDVLGYGQYVRKSGLTLLCTPGNDVESTTAMAGAGCTVQLFTTGLGTPTGNPVSPVVKIASNTNLARRLPDMIDLDAGPVISGEKTIEELGEEMLEYIIGLASGEYDTRAMELGQDDFIFWKRGVSL</sequence>
<dbReference type="PANTHER" id="PTHR30536:SF5">
    <property type="entry name" value="ALTRONATE DEHYDRATASE"/>
    <property type="match status" value="1"/>
</dbReference>
<dbReference type="CDD" id="cd11613">
    <property type="entry name" value="SAF_AH_GD"/>
    <property type="match status" value="1"/>
</dbReference>
<evidence type="ECO:0000259" key="3">
    <source>
        <dbReference type="SMART" id="SM00858"/>
    </source>
</evidence>
<dbReference type="Gene3D" id="2.30.130.110">
    <property type="match status" value="1"/>
</dbReference>
<feature type="domain" description="SAF" evidence="3">
    <location>
        <begin position="17"/>
        <end position="88"/>
    </location>
</feature>
<organism evidence="4 5">
    <name type="scientific">Pontibacter virosus</name>
    <dbReference type="NCBI Taxonomy" id="1765052"/>
    <lineage>
        <taxon>Bacteria</taxon>
        <taxon>Pseudomonadati</taxon>
        <taxon>Bacteroidota</taxon>
        <taxon>Cytophagia</taxon>
        <taxon>Cytophagales</taxon>
        <taxon>Hymenobacteraceae</taxon>
        <taxon>Pontibacter</taxon>
    </lineage>
</organism>
<dbReference type="OrthoDB" id="9804574at2"/>
<keyword evidence="4" id="KW-0378">Hydrolase</keyword>
<dbReference type="Proteomes" id="UP000245466">
    <property type="component" value="Unassembled WGS sequence"/>
</dbReference>
<protein>
    <submittedName>
        <fullName evidence="4">Altronate hydrolase</fullName>
    </submittedName>
</protein>
<dbReference type="Pfam" id="PF04295">
    <property type="entry name" value="GD_AH_second"/>
    <property type="match status" value="1"/>
</dbReference>
<comment type="caution">
    <text evidence="4">The sequence shown here is derived from an EMBL/GenBank/DDBJ whole genome shotgun (WGS) entry which is preliminary data.</text>
</comment>
<evidence type="ECO:0000256" key="1">
    <source>
        <dbReference type="ARBA" id="ARBA00010986"/>
    </source>
</evidence>
<evidence type="ECO:0000256" key="2">
    <source>
        <dbReference type="ARBA" id="ARBA00023239"/>
    </source>
</evidence>
<reference evidence="4 5" key="1">
    <citation type="submission" date="2018-04" db="EMBL/GenBank/DDBJ databases">
        <title>Genomic Encyclopedia of Type Strains, Phase IV (KMG-IV): sequencing the most valuable type-strain genomes for metagenomic binning, comparative biology and taxonomic classification.</title>
        <authorList>
            <person name="Goeker M."/>
        </authorList>
    </citation>
    <scope>NUCLEOTIDE SEQUENCE [LARGE SCALE GENOMIC DNA]</scope>
    <source>
        <strain evidence="4 5">DSM 100231</strain>
    </source>
</reference>
<dbReference type="InterPro" id="IPR007392">
    <property type="entry name" value="GD_AH_second"/>
</dbReference>
<evidence type="ECO:0000313" key="4">
    <source>
        <dbReference type="EMBL" id="PVY43736.1"/>
    </source>
</evidence>
<dbReference type="InterPro" id="IPR044144">
    <property type="entry name" value="SAF_UxaA/GarD"/>
</dbReference>
<keyword evidence="2" id="KW-0456">Lyase</keyword>
<dbReference type="GO" id="GO:0019698">
    <property type="term" value="P:D-galacturonate catabolic process"/>
    <property type="evidence" value="ECO:0007669"/>
    <property type="project" value="TreeGrafter"/>
</dbReference>
<dbReference type="SMART" id="SM00858">
    <property type="entry name" value="SAF"/>
    <property type="match status" value="1"/>
</dbReference>
<dbReference type="Pfam" id="PF20629">
    <property type="entry name" value="GD_AH_C"/>
    <property type="match status" value="1"/>
</dbReference>
<dbReference type="GO" id="GO:0016829">
    <property type="term" value="F:lyase activity"/>
    <property type="evidence" value="ECO:0007669"/>
    <property type="project" value="UniProtKB-KW"/>
</dbReference>
<dbReference type="AlphaFoldDB" id="A0A2U1B4X1"/>
<dbReference type="InterPro" id="IPR052172">
    <property type="entry name" value="UxaA_altronate/galactarate_dh"/>
</dbReference>
<dbReference type="InterPro" id="IPR013974">
    <property type="entry name" value="SAF"/>
</dbReference>
<evidence type="ECO:0000313" key="5">
    <source>
        <dbReference type="Proteomes" id="UP000245466"/>
    </source>
</evidence>
<accession>A0A2U1B4X1</accession>
<dbReference type="Pfam" id="PF08666">
    <property type="entry name" value="SAF"/>
    <property type="match status" value="1"/>
</dbReference>
<keyword evidence="5" id="KW-1185">Reference proteome</keyword>
<comment type="similarity">
    <text evidence="1">Belongs to the UxaA family.</text>
</comment>
<dbReference type="EMBL" id="QEKI01000001">
    <property type="protein sequence ID" value="PVY43736.1"/>
    <property type="molecule type" value="Genomic_DNA"/>
</dbReference>
<dbReference type="PANTHER" id="PTHR30536">
    <property type="entry name" value="ALTRONATE/GALACTARATE DEHYDRATASE"/>
    <property type="match status" value="1"/>
</dbReference>
<name>A0A2U1B4X1_9BACT</name>
<gene>
    <name evidence="4" type="ORF">C8E01_10192</name>
</gene>
<dbReference type="GO" id="GO:0016787">
    <property type="term" value="F:hydrolase activity"/>
    <property type="evidence" value="ECO:0007669"/>
    <property type="project" value="UniProtKB-KW"/>
</dbReference>